<dbReference type="Ensembl" id="ENSBIXT00000028342.1">
    <property type="protein sequence ID" value="ENSBIXP00000016412.1"/>
    <property type="gene ID" value="ENSBIXG00000007196.1"/>
</dbReference>
<name>A0A4W2IDA8_BOBOX</name>
<feature type="chain" id="PRO_5044612106" evidence="2">
    <location>
        <begin position="20"/>
        <end position="67"/>
    </location>
</feature>
<reference evidence="3" key="2">
    <citation type="submission" date="2025-05" db="UniProtKB">
        <authorList>
            <consortium name="Ensembl"/>
        </authorList>
    </citation>
    <scope>IDENTIFICATION</scope>
</reference>
<proteinExistence type="predicted"/>
<feature type="transmembrane region" description="Helical" evidence="1">
    <location>
        <begin position="42"/>
        <end position="63"/>
    </location>
</feature>
<evidence type="ECO:0000313" key="3">
    <source>
        <dbReference type="Ensembl" id="ENSBIXP00005040200.1"/>
    </source>
</evidence>
<reference evidence="4 5" key="1">
    <citation type="submission" date="2018-11" db="EMBL/GenBank/DDBJ databases">
        <title>Haplotype-resolved cattle genomes.</title>
        <authorList>
            <person name="Low W.Y."/>
            <person name="Tearle R."/>
            <person name="Bickhart D.M."/>
            <person name="Rosen B.D."/>
            <person name="Koren S."/>
            <person name="Rhie A."/>
            <person name="Hiendleder S."/>
            <person name="Phillippy A.M."/>
            <person name="Smith T.P.L."/>
            <person name="Williams J.L."/>
        </authorList>
    </citation>
    <scope>NUCLEOTIDE SEQUENCE [LARGE SCALE GENOMIC DNA]</scope>
</reference>
<evidence type="ECO:0000313" key="4">
    <source>
        <dbReference type="Proteomes" id="UP000314981"/>
    </source>
</evidence>
<organism evidence="3 5">
    <name type="scientific">Bos indicus x Bos taurus</name>
    <name type="common">Hybrid cattle</name>
    <dbReference type="NCBI Taxonomy" id="30522"/>
    <lineage>
        <taxon>Eukaryota</taxon>
        <taxon>Metazoa</taxon>
        <taxon>Chordata</taxon>
        <taxon>Craniata</taxon>
        <taxon>Vertebrata</taxon>
        <taxon>Euteleostomi</taxon>
        <taxon>Mammalia</taxon>
        <taxon>Eutheria</taxon>
        <taxon>Laurasiatheria</taxon>
        <taxon>Artiodactyla</taxon>
        <taxon>Ruminantia</taxon>
        <taxon>Pecora</taxon>
        <taxon>Bovidae</taxon>
        <taxon>Bovinae</taxon>
        <taxon>Bos</taxon>
    </lineage>
</organism>
<dbReference type="AlphaFoldDB" id="A0A4W2IDA8"/>
<keyword evidence="2" id="KW-0732">Signal</keyword>
<evidence type="ECO:0000256" key="2">
    <source>
        <dbReference type="SAM" id="SignalP"/>
    </source>
</evidence>
<keyword evidence="1" id="KW-0472">Membrane</keyword>
<protein>
    <submittedName>
        <fullName evidence="3">Uncharacterized protein</fullName>
    </submittedName>
</protein>
<dbReference type="Proteomes" id="UP000429181">
    <property type="component" value="Chromosome 13"/>
</dbReference>
<dbReference type="Ensembl" id="ENSBIXT00005032518.1">
    <property type="protein sequence ID" value="ENSBIXP00005040200.1"/>
    <property type="gene ID" value="ENSBIXG00005022736.1"/>
</dbReference>
<keyword evidence="1" id="KW-0812">Transmembrane</keyword>
<dbReference type="Proteomes" id="UP000314981">
    <property type="component" value="Chromosome 13"/>
</dbReference>
<evidence type="ECO:0000313" key="5">
    <source>
        <dbReference type="Proteomes" id="UP000429181"/>
    </source>
</evidence>
<feature type="signal peptide" evidence="2">
    <location>
        <begin position="1"/>
        <end position="19"/>
    </location>
</feature>
<keyword evidence="1" id="KW-1133">Transmembrane helix</keyword>
<sequence length="67" mass="7569">MGGFKMAFLTWLLARKSAGTVDQGLSSTVASSPWLAWTFKGWWWQAIGSLLAGNFLLSFLYMYTERN</sequence>
<accession>A0A4W2IDA8</accession>
<evidence type="ECO:0000256" key="1">
    <source>
        <dbReference type="SAM" id="Phobius"/>
    </source>
</evidence>
<keyword evidence="4" id="KW-1185">Reference proteome</keyword>